<dbReference type="Pfam" id="PF13860">
    <property type="entry name" value="FlgD_ig"/>
    <property type="match status" value="1"/>
</dbReference>
<protein>
    <recommendedName>
        <fullName evidence="2">FlgD/Vpr Ig-like domain-containing protein</fullName>
    </recommendedName>
</protein>
<dbReference type="AlphaFoldDB" id="A0A9X1NCQ1"/>
<organism evidence="3 4">
    <name type="scientific">Kineosporia babensis</name>
    <dbReference type="NCBI Taxonomy" id="499548"/>
    <lineage>
        <taxon>Bacteria</taxon>
        <taxon>Bacillati</taxon>
        <taxon>Actinomycetota</taxon>
        <taxon>Actinomycetes</taxon>
        <taxon>Kineosporiales</taxon>
        <taxon>Kineosporiaceae</taxon>
        <taxon>Kineosporia</taxon>
    </lineage>
</organism>
<evidence type="ECO:0000313" key="3">
    <source>
        <dbReference type="EMBL" id="MCD5311344.1"/>
    </source>
</evidence>
<comment type="caution">
    <text evidence="3">The sequence shown here is derived from an EMBL/GenBank/DDBJ whole genome shotgun (WGS) entry which is preliminary data.</text>
</comment>
<feature type="chain" id="PRO_5040733748" description="FlgD/Vpr Ig-like domain-containing protein" evidence="1">
    <location>
        <begin position="30"/>
        <end position="767"/>
    </location>
</feature>
<dbReference type="Proteomes" id="UP001138997">
    <property type="component" value="Unassembled WGS sequence"/>
</dbReference>
<feature type="signal peptide" evidence="1">
    <location>
        <begin position="1"/>
        <end position="29"/>
    </location>
</feature>
<keyword evidence="4" id="KW-1185">Reference proteome</keyword>
<reference evidence="3" key="1">
    <citation type="submission" date="2021-11" db="EMBL/GenBank/DDBJ databases">
        <title>Streptomyces corallinus and Kineosporia corallina sp. nov., two new coral-derived marine actinobacteria.</title>
        <authorList>
            <person name="Buangrab K."/>
            <person name="Sutthacheep M."/>
            <person name="Yeemin T."/>
            <person name="Harunari E."/>
            <person name="Igarashi Y."/>
            <person name="Sripreechasak P."/>
            <person name="Kanchanasin P."/>
            <person name="Tanasupawat S."/>
            <person name="Phongsopitanun W."/>
        </authorList>
    </citation>
    <scope>NUCLEOTIDE SEQUENCE</scope>
    <source>
        <strain evidence="3">JCM 31032</strain>
    </source>
</reference>
<evidence type="ECO:0000256" key="1">
    <source>
        <dbReference type="SAM" id="SignalP"/>
    </source>
</evidence>
<dbReference type="Gene3D" id="2.60.40.4070">
    <property type="match status" value="1"/>
</dbReference>
<dbReference type="EMBL" id="JAJOMB010000004">
    <property type="protein sequence ID" value="MCD5311344.1"/>
    <property type="molecule type" value="Genomic_DNA"/>
</dbReference>
<accession>A0A9X1NCQ1</accession>
<dbReference type="InterPro" id="IPR025965">
    <property type="entry name" value="FlgD/Vpr_Ig-like"/>
</dbReference>
<evidence type="ECO:0000259" key="2">
    <source>
        <dbReference type="Pfam" id="PF13860"/>
    </source>
</evidence>
<gene>
    <name evidence="3" type="ORF">LR394_10570</name>
</gene>
<evidence type="ECO:0000313" key="4">
    <source>
        <dbReference type="Proteomes" id="UP001138997"/>
    </source>
</evidence>
<dbReference type="RefSeq" id="WP_231440519.1">
    <property type="nucleotide sequence ID" value="NZ_JAJOMB010000004.1"/>
</dbReference>
<name>A0A9X1NCQ1_9ACTN</name>
<sequence>MTNRAGRRTLTAAAVTALVLALTTPSAQASDNSTPVPLHPTEQVSITLLGGSAEGYAAQVAKPVSGGYGIFTSANGEQLVERQLPVPADRMWDVTFLGVVGQQLGYVFDQPGNPTRYEMHRLNVVTGVDAVLGTVTSRPLAFTADSWIGTADGYLVSTRFDNGAATRLAKVPPNSYGFDLTTDGLLAQTSGTDGETHLDLVDFTSGTTERVATEKAGILGYDISPTTITWWRNQTVGEPQPIKIRARSGGPVTTYEETDDWADNAQKVAGSDGIGYVYKSKDNWRLRTVSTSGAVETVVLPDESGSLRADGSRWLFSVGGRGQDAGVYTVEGTTPTRVATVDAPDAPVWGISMAAGRVYYSDNPIFDNEDNYPLARPTPMHVWSRPVTGLGRPVLGDEVELDYGTAFLPGDPARSMSFSAGRGVVSDQFTGGWFNWRLLDRGRTSATIKQEWSFQPTGESDDRYPNLSGPYMISAGHVFDAAGRQIYSRPGAAAGELFTWSGNDDLYGPRLVYTKRAKNGDTDIWLRDLDRPKSKKNPGKLASSKVSSPKVTIWGNTVAWQSGGRELSVRNLSSSKVRKVKITGPLVELTSGEGTLAWNANAKTYTLNLNSAKSVPWAYAAAGRTIRLDDHYLARRVSTGAVVVYRSYAVPYRPRLIGTFAPAGFTPNGDGRADTWTPQFDLSKPVNEVKLTIRSTRTGSTLRTLTGTGPDGSIRDLVFDGRNGAGKALANGSYSWELTAEAKDGEGAAIGIRGEKKITGTLKISKV</sequence>
<keyword evidence="1" id="KW-0732">Signal</keyword>
<feature type="domain" description="FlgD/Vpr Ig-like" evidence="2">
    <location>
        <begin position="679"/>
        <end position="742"/>
    </location>
</feature>
<proteinExistence type="predicted"/>